<dbReference type="GO" id="GO:0016787">
    <property type="term" value="F:hydrolase activity"/>
    <property type="evidence" value="ECO:0007669"/>
    <property type="project" value="UniProtKB-KW"/>
</dbReference>
<protein>
    <submittedName>
        <fullName evidence="4">Alpha/beta hydrolase fold domain-containing protein</fullName>
    </submittedName>
</protein>
<dbReference type="SUPFAM" id="SSF53474">
    <property type="entry name" value="alpha/beta-Hydrolases"/>
    <property type="match status" value="1"/>
</dbReference>
<keyword evidence="1 4" id="KW-0378">Hydrolase</keyword>
<keyword evidence="5" id="KW-1185">Reference proteome</keyword>
<dbReference type="InterPro" id="IPR050300">
    <property type="entry name" value="GDXG_lipolytic_enzyme"/>
</dbReference>
<evidence type="ECO:0000256" key="1">
    <source>
        <dbReference type="ARBA" id="ARBA00022801"/>
    </source>
</evidence>
<comment type="caution">
    <text evidence="4">The sequence shown here is derived from an EMBL/GenBank/DDBJ whole genome shotgun (WGS) entry which is preliminary data.</text>
</comment>
<feature type="chain" id="PRO_5045181846" evidence="2">
    <location>
        <begin position="22"/>
        <end position="289"/>
    </location>
</feature>
<dbReference type="InterPro" id="IPR029058">
    <property type="entry name" value="AB_hydrolase_fold"/>
</dbReference>
<gene>
    <name evidence="4" type="ORF">ACFQBQ_02245</name>
</gene>
<feature type="signal peptide" evidence="2">
    <location>
        <begin position="1"/>
        <end position="21"/>
    </location>
</feature>
<sequence length="289" mass="30847">MKSLRYVSLSLVLGTSFAAHAQLSEDHNFRKDVAVVYAQGVHGPLLADAYVPNGKGPFPGVLFIHGGGWKTGDRNQMNKLIRDTTNAGFSSFTIEYDMDPVLFPHSLNESLAALEYFRSHAKEFKLDPTRIAVAGSSAGGELAALVALSPQPRAVDGQPAGAPIAPVQAAVILNGVLDLRALGDKSGMVTEYLGGHCTEKPEACKDASPVEHVHAGAPPFYVGHGTADQTVPYSQAEAFTAALYAAKVPVQFYGAQNGPHTYWMRPEFYAGNTTSILQFLQTALKSTTK</sequence>
<evidence type="ECO:0000259" key="3">
    <source>
        <dbReference type="Pfam" id="PF20434"/>
    </source>
</evidence>
<proteinExistence type="predicted"/>
<dbReference type="Pfam" id="PF20434">
    <property type="entry name" value="BD-FAE"/>
    <property type="match status" value="1"/>
</dbReference>
<organism evidence="4 5">
    <name type="scientific">Granulicella cerasi</name>
    <dbReference type="NCBI Taxonomy" id="741063"/>
    <lineage>
        <taxon>Bacteria</taxon>
        <taxon>Pseudomonadati</taxon>
        <taxon>Acidobacteriota</taxon>
        <taxon>Terriglobia</taxon>
        <taxon>Terriglobales</taxon>
        <taxon>Acidobacteriaceae</taxon>
        <taxon>Granulicella</taxon>
    </lineage>
</organism>
<feature type="domain" description="BD-FAE-like" evidence="3">
    <location>
        <begin position="48"/>
        <end position="243"/>
    </location>
</feature>
<dbReference type="EMBL" id="JBHSWI010000001">
    <property type="protein sequence ID" value="MFC6644429.1"/>
    <property type="molecule type" value="Genomic_DNA"/>
</dbReference>
<reference evidence="5" key="1">
    <citation type="journal article" date="2019" name="Int. J. Syst. Evol. Microbiol.">
        <title>The Global Catalogue of Microorganisms (GCM) 10K type strain sequencing project: providing services to taxonomists for standard genome sequencing and annotation.</title>
        <authorList>
            <consortium name="The Broad Institute Genomics Platform"/>
            <consortium name="The Broad Institute Genome Sequencing Center for Infectious Disease"/>
            <person name="Wu L."/>
            <person name="Ma J."/>
        </authorList>
    </citation>
    <scope>NUCLEOTIDE SEQUENCE [LARGE SCALE GENOMIC DNA]</scope>
    <source>
        <strain evidence="5">CGMCC 1.16026</strain>
    </source>
</reference>
<dbReference type="InterPro" id="IPR049492">
    <property type="entry name" value="BD-FAE-like_dom"/>
</dbReference>
<dbReference type="Gene3D" id="3.40.50.1820">
    <property type="entry name" value="alpha/beta hydrolase"/>
    <property type="match status" value="1"/>
</dbReference>
<evidence type="ECO:0000256" key="2">
    <source>
        <dbReference type="SAM" id="SignalP"/>
    </source>
</evidence>
<dbReference type="PANTHER" id="PTHR48081">
    <property type="entry name" value="AB HYDROLASE SUPERFAMILY PROTEIN C4A8.06C"/>
    <property type="match status" value="1"/>
</dbReference>
<accession>A0ABW1Z4T2</accession>
<dbReference type="Proteomes" id="UP001596391">
    <property type="component" value="Unassembled WGS sequence"/>
</dbReference>
<name>A0ABW1Z4T2_9BACT</name>
<dbReference type="RefSeq" id="WP_263372360.1">
    <property type="nucleotide sequence ID" value="NZ_JAGSYD010000004.1"/>
</dbReference>
<keyword evidence="2" id="KW-0732">Signal</keyword>
<evidence type="ECO:0000313" key="5">
    <source>
        <dbReference type="Proteomes" id="UP001596391"/>
    </source>
</evidence>
<evidence type="ECO:0000313" key="4">
    <source>
        <dbReference type="EMBL" id="MFC6644429.1"/>
    </source>
</evidence>